<comment type="caution">
    <text evidence="1">The sequence shown here is derived from an EMBL/GenBank/DDBJ whole genome shotgun (WGS) entry which is preliminary data.</text>
</comment>
<evidence type="ECO:0000313" key="2">
    <source>
        <dbReference type="Proteomes" id="UP001287059"/>
    </source>
</evidence>
<dbReference type="InterPro" id="IPR046766">
    <property type="entry name" value="Bact_hydrolase"/>
</dbReference>
<sequence>MQTNETPHYDAGVNRTGCCPKFNPGGWDDQELHFRDKPFVRATTRSVMHVPVNMGAVFARVNQHIDAAGASADGQFIVLSRDLSPWTSEHLFSVSKAVPEEEMTTLSGDFLTKVFEGPYSQASQWHEEMRQIARERKSEPGDVYFFYTTCPKCAKAYGKNYIVGVAAIA</sequence>
<keyword evidence="2" id="KW-1185">Reference proteome</keyword>
<dbReference type="Proteomes" id="UP001287059">
    <property type="component" value="Unassembled WGS sequence"/>
</dbReference>
<reference evidence="1 2" key="1">
    <citation type="submission" date="2023-08" db="EMBL/GenBank/DDBJ databases">
        <title>Implementing the SeqCode for naming new Mesorhizobium species isolated from Vachellia karroo root nodules.</title>
        <authorList>
            <person name="Van Lill M."/>
        </authorList>
    </citation>
    <scope>NUCLEOTIDE SEQUENCE [LARGE SCALE GENOMIC DNA]</scope>
    <source>
        <strain evidence="1 2">VK24D</strain>
    </source>
</reference>
<accession>A0ABU4Y659</accession>
<dbReference type="Pfam" id="PF20603">
    <property type="entry name" value="Bact_hydrolase"/>
    <property type="match status" value="1"/>
</dbReference>
<dbReference type="RefSeq" id="WP_320290521.1">
    <property type="nucleotide sequence ID" value="NZ_JAVIIW010000049.1"/>
</dbReference>
<proteinExistence type="predicted"/>
<dbReference type="EMBL" id="JAVIIW010000049">
    <property type="protein sequence ID" value="MDX8482425.1"/>
    <property type="molecule type" value="Genomic_DNA"/>
</dbReference>
<protein>
    <submittedName>
        <fullName evidence="1">Uncharacterized protein</fullName>
    </submittedName>
</protein>
<name>A0ABU4Y659_9HYPH</name>
<organism evidence="1 2">
    <name type="scientific">Mesorhizobium album</name>
    <dbReference type="NCBI Taxonomy" id="3072314"/>
    <lineage>
        <taxon>Bacteria</taxon>
        <taxon>Pseudomonadati</taxon>
        <taxon>Pseudomonadota</taxon>
        <taxon>Alphaproteobacteria</taxon>
        <taxon>Hyphomicrobiales</taxon>
        <taxon>Phyllobacteriaceae</taxon>
        <taxon>Mesorhizobium</taxon>
    </lineage>
</organism>
<evidence type="ECO:0000313" key="1">
    <source>
        <dbReference type="EMBL" id="MDX8482425.1"/>
    </source>
</evidence>
<gene>
    <name evidence="1" type="ORF">RFN28_28780</name>
</gene>